<protein>
    <recommendedName>
        <fullName evidence="6">Small ribosomal subunit protein uS11</fullName>
    </recommendedName>
</protein>
<comment type="subunit">
    <text evidence="6">Part of the 30S ribosomal subunit. Interacts with proteins S7 and S18. Binds to IF-3.</text>
</comment>
<dbReference type="SUPFAM" id="SSF53137">
    <property type="entry name" value="Translational machinery components"/>
    <property type="match status" value="1"/>
</dbReference>
<evidence type="ECO:0000256" key="1">
    <source>
        <dbReference type="ARBA" id="ARBA00006194"/>
    </source>
</evidence>
<dbReference type="FunFam" id="3.30.420.80:FF:000010">
    <property type="entry name" value="30S ribosomal protein S11"/>
    <property type="match status" value="1"/>
</dbReference>
<evidence type="ECO:0000256" key="2">
    <source>
        <dbReference type="ARBA" id="ARBA00022730"/>
    </source>
</evidence>
<dbReference type="Pfam" id="PF00411">
    <property type="entry name" value="Ribosomal_S11"/>
    <property type="match status" value="1"/>
</dbReference>
<dbReference type="HAMAP" id="MF_01310">
    <property type="entry name" value="Ribosomal_uS11"/>
    <property type="match status" value="1"/>
</dbReference>
<accession>A0A0H4T3D3</accession>
<dbReference type="GO" id="GO:0019843">
    <property type="term" value="F:rRNA binding"/>
    <property type="evidence" value="ECO:0007669"/>
    <property type="project" value="UniProtKB-UniRule"/>
</dbReference>
<proteinExistence type="inferred from homology"/>
<comment type="function">
    <text evidence="6">Located on the platform of the 30S subunit, it bridges several disparate RNA helices of the 16S rRNA. Forms part of the Shine-Dalgarno cleft in the 70S ribosome.</text>
</comment>
<dbReference type="PANTHER" id="PTHR11759">
    <property type="entry name" value="40S RIBOSOMAL PROTEIN S14/30S RIBOSOMAL PROTEIN S11"/>
    <property type="match status" value="1"/>
</dbReference>
<dbReference type="InterPro" id="IPR019981">
    <property type="entry name" value="Ribosomal_uS11_bac-type"/>
</dbReference>
<keyword evidence="2 6" id="KW-0699">rRNA-binding</keyword>
<dbReference type="GO" id="GO:0003735">
    <property type="term" value="F:structural constituent of ribosome"/>
    <property type="evidence" value="ECO:0007669"/>
    <property type="project" value="InterPro"/>
</dbReference>
<dbReference type="AlphaFoldDB" id="A0A0H4T3D3"/>
<evidence type="ECO:0000313" key="7">
    <source>
        <dbReference type="EMBL" id="AKQ02168.1"/>
    </source>
</evidence>
<dbReference type="GO" id="GO:0005840">
    <property type="term" value="C:ribosome"/>
    <property type="evidence" value="ECO:0007669"/>
    <property type="project" value="UniProtKB-KW"/>
</dbReference>
<comment type="similarity">
    <text evidence="1 6">Belongs to the universal ribosomal protein uS11 family.</text>
</comment>
<dbReference type="PIRSF" id="PIRSF002131">
    <property type="entry name" value="Ribosomal_S11"/>
    <property type="match status" value="1"/>
</dbReference>
<evidence type="ECO:0000256" key="4">
    <source>
        <dbReference type="ARBA" id="ARBA00022980"/>
    </source>
</evidence>
<evidence type="ECO:0000256" key="5">
    <source>
        <dbReference type="ARBA" id="ARBA00023274"/>
    </source>
</evidence>
<dbReference type="NCBIfam" id="NF003698">
    <property type="entry name" value="PRK05309.1"/>
    <property type="match status" value="1"/>
</dbReference>
<dbReference type="InterPro" id="IPR036967">
    <property type="entry name" value="Ribosomal_uS11_sf"/>
</dbReference>
<dbReference type="Gene3D" id="3.30.420.80">
    <property type="entry name" value="Ribosomal protein S11"/>
    <property type="match status" value="1"/>
</dbReference>
<dbReference type="EMBL" id="KT006996">
    <property type="protein sequence ID" value="AKQ02168.1"/>
    <property type="molecule type" value="Genomic_DNA"/>
</dbReference>
<dbReference type="InterPro" id="IPR001971">
    <property type="entry name" value="Ribosomal_uS11"/>
</dbReference>
<organism evidence="7">
    <name type="scientific">uncultured actinobacterium Rifle_16ft_4_minimus_3564</name>
    <dbReference type="NCBI Taxonomy" id="1665147"/>
    <lineage>
        <taxon>Bacteria</taxon>
        <taxon>Bacillati</taxon>
        <taxon>Actinomycetota</taxon>
        <taxon>Actinomycetes</taxon>
        <taxon>marine Actinobacteria clade</taxon>
        <taxon>environmental samples</taxon>
    </lineage>
</organism>
<reference evidence="7" key="1">
    <citation type="journal article" date="2015" name="ISME J.">
        <title>Aquifer environment selects for microbial species cohorts in sediment and groundwater.</title>
        <authorList>
            <person name="Hug L.A."/>
            <person name="Thomas B.C."/>
            <person name="Brown C.T."/>
            <person name="Frischkorn K.R."/>
            <person name="Williams K.H."/>
            <person name="Tringe S.G."/>
            <person name="Banfield J.F."/>
        </authorList>
    </citation>
    <scope>NUCLEOTIDE SEQUENCE</scope>
</reference>
<gene>
    <name evidence="6" type="primary">rpsK</name>
</gene>
<evidence type="ECO:0000256" key="6">
    <source>
        <dbReference type="HAMAP-Rule" id="MF_01310"/>
    </source>
</evidence>
<dbReference type="GO" id="GO:0006412">
    <property type="term" value="P:translation"/>
    <property type="evidence" value="ECO:0007669"/>
    <property type="project" value="UniProtKB-UniRule"/>
</dbReference>
<keyword evidence="4 6" id="KW-0689">Ribosomal protein</keyword>
<sequence>MAEQQQKRVRRRERKNISHGQAHITASFNNTIINITDVGGNTIVWTSGGSVGFKGSRKSTPYAAQVAAEEAARRAGEHGVRKLDVIVSGNGGGRETAVRTLQNMGMEISGIRDIAPIPHNGVRLKKRRRA</sequence>
<dbReference type="NCBIfam" id="TIGR03632">
    <property type="entry name" value="uS11_bact"/>
    <property type="match status" value="1"/>
</dbReference>
<name>A0A0H4T3D3_9ACTN</name>
<dbReference type="GO" id="GO:1990904">
    <property type="term" value="C:ribonucleoprotein complex"/>
    <property type="evidence" value="ECO:0007669"/>
    <property type="project" value="UniProtKB-KW"/>
</dbReference>
<keyword evidence="3 6" id="KW-0694">RNA-binding</keyword>
<evidence type="ECO:0000256" key="3">
    <source>
        <dbReference type="ARBA" id="ARBA00022884"/>
    </source>
</evidence>
<keyword evidence="5 6" id="KW-0687">Ribonucleoprotein</keyword>